<dbReference type="PANTHER" id="PTHR36978">
    <property type="entry name" value="P-LOOP CONTAINING NUCLEOTIDE TRIPHOSPHATE HYDROLASE"/>
    <property type="match status" value="1"/>
</dbReference>
<keyword evidence="1" id="KW-0150">Chloroplast</keyword>
<evidence type="ECO:0000256" key="1">
    <source>
        <dbReference type="ARBA" id="ARBA00022528"/>
    </source>
</evidence>
<gene>
    <name evidence="3" type="ORF">KP509_05G010100</name>
</gene>
<name>A0A8T2URL9_CERRI</name>
<dbReference type="Gene3D" id="3.40.50.300">
    <property type="entry name" value="P-loop containing nucleotide triphosphate hydrolases"/>
    <property type="match status" value="1"/>
</dbReference>
<keyword evidence="2" id="KW-0812">Transmembrane</keyword>
<keyword evidence="2" id="KW-0472">Membrane</keyword>
<dbReference type="OMA" id="YPMLKKF"/>
<dbReference type="OrthoDB" id="1925714at2759"/>
<dbReference type="AlphaFoldDB" id="A0A8T2URL9"/>
<dbReference type="SUPFAM" id="SSF52540">
    <property type="entry name" value="P-loop containing nucleoside triphosphate hydrolases"/>
    <property type="match status" value="1"/>
</dbReference>
<dbReference type="InterPro" id="IPR027417">
    <property type="entry name" value="P-loop_NTPase"/>
</dbReference>
<dbReference type="PANTHER" id="PTHR36978:SF4">
    <property type="entry name" value="P-LOOP CONTAINING NUCLEOSIDE TRIPHOSPHATE HYDROLASE PROTEIN"/>
    <property type="match status" value="1"/>
</dbReference>
<keyword evidence="1" id="KW-0934">Plastid</keyword>
<accession>A0A8T2URL9</accession>
<dbReference type="InterPro" id="IPR040632">
    <property type="entry name" value="Sulfotransfer_4"/>
</dbReference>
<reference evidence="3" key="1">
    <citation type="submission" date="2021-08" db="EMBL/GenBank/DDBJ databases">
        <title>WGS assembly of Ceratopteris richardii.</title>
        <authorList>
            <person name="Marchant D.B."/>
            <person name="Chen G."/>
            <person name="Jenkins J."/>
            <person name="Shu S."/>
            <person name="Leebens-Mack J."/>
            <person name="Grimwood J."/>
            <person name="Schmutz J."/>
            <person name="Soltis P."/>
            <person name="Soltis D."/>
            <person name="Chen Z.-H."/>
        </authorList>
    </citation>
    <scope>NUCLEOTIDE SEQUENCE</scope>
    <source>
        <strain evidence="3">Whitten #5841</strain>
        <tissue evidence="3">Leaf</tissue>
    </source>
</reference>
<dbReference type="Pfam" id="PF17784">
    <property type="entry name" value="Sulfotransfer_4"/>
    <property type="match status" value="1"/>
</dbReference>
<evidence type="ECO:0000313" key="4">
    <source>
        <dbReference type="Proteomes" id="UP000825935"/>
    </source>
</evidence>
<sequence>METAFKWLQACALLLSALVLAKWICHYSAGWLTYFFLFWKTLKHQRRGFPGQGKRLKVILCGFLRTGTMSLMTALDTLGFPCFHGTHLARPPTGDLFIKAFTYGNPKDWLKLLDGYASIADLAALSSYKDLIKIFPEAKVILNIRDPNRWYVSFSKTITKTTHGSDRNFIFKLLTPLLADYFQVAVYDKFFSGNPQDRETCIRAFTDHIEEVKKHVAPENLLIYDIEKEKGWKTLCEFMEVPIPDVPFPRVNEREAFGLLVKGTAFIHIMVLFLYVASIIYIVFRIVA</sequence>
<keyword evidence="2" id="KW-1133">Transmembrane helix</keyword>
<organism evidence="3 4">
    <name type="scientific">Ceratopteris richardii</name>
    <name type="common">Triangle waterfern</name>
    <dbReference type="NCBI Taxonomy" id="49495"/>
    <lineage>
        <taxon>Eukaryota</taxon>
        <taxon>Viridiplantae</taxon>
        <taxon>Streptophyta</taxon>
        <taxon>Embryophyta</taxon>
        <taxon>Tracheophyta</taxon>
        <taxon>Polypodiopsida</taxon>
        <taxon>Polypodiidae</taxon>
        <taxon>Polypodiales</taxon>
        <taxon>Pteridineae</taxon>
        <taxon>Pteridaceae</taxon>
        <taxon>Parkerioideae</taxon>
        <taxon>Ceratopteris</taxon>
    </lineage>
</organism>
<evidence type="ECO:0008006" key="5">
    <source>
        <dbReference type="Google" id="ProtNLM"/>
    </source>
</evidence>
<proteinExistence type="predicted"/>
<dbReference type="Proteomes" id="UP000825935">
    <property type="component" value="Chromosome 5"/>
</dbReference>
<dbReference type="EMBL" id="CM035410">
    <property type="protein sequence ID" value="KAH7436245.1"/>
    <property type="molecule type" value="Genomic_DNA"/>
</dbReference>
<feature type="transmembrane region" description="Helical" evidence="2">
    <location>
        <begin position="265"/>
        <end position="284"/>
    </location>
</feature>
<protein>
    <recommendedName>
        <fullName evidence="5">Sulfotransferase</fullName>
    </recommendedName>
</protein>
<evidence type="ECO:0000313" key="3">
    <source>
        <dbReference type="EMBL" id="KAH7436245.1"/>
    </source>
</evidence>
<keyword evidence="4" id="KW-1185">Reference proteome</keyword>
<comment type="caution">
    <text evidence="3">The sequence shown here is derived from an EMBL/GenBank/DDBJ whole genome shotgun (WGS) entry which is preliminary data.</text>
</comment>
<evidence type="ECO:0000256" key="2">
    <source>
        <dbReference type="SAM" id="Phobius"/>
    </source>
</evidence>